<keyword evidence="3" id="KW-0012">Acyltransferase</keyword>
<dbReference type="CDD" id="cd04301">
    <property type="entry name" value="NAT_SF"/>
    <property type="match status" value="1"/>
</dbReference>
<proteinExistence type="inferred from homology"/>
<evidence type="ECO:0000256" key="1">
    <source>
        <dbReference type="ARBA" id="ARBA00008694"/>
    </source>
</evidence>
<evidence type="ECO:0000256" key="3">
    <source>
        <dbReference type="ARBA" id="ARBA00023315"/>
    </source>
</evidence>
<evidence type="ECO:0000313" key="7">
    <source>
        <dbReference type="Proteomes" id="UP000280586"/>
    </source>
</evidence>
<keyword evidence="8" id="KW-1185">Reference proteome</keyword>
<dbReference type="RefSeq" id="WP_066673412.1">
    <property type="nucleotide sequence ID" value="NZ_CABMIZ010000001.1"/>
</dbReference>
<dbReference type="Proteomes" id="UP001055437">
    <property type="component" value="Chromosome"/>
</dbReference>
<dbReference type="Proteomes" id="UP000280586">
    <property type="component" value="Chromosome"/>
</dbReference>
<dbReference type="EMBL" id="CP023671">
    <property type="protein sequence ID" value="AYE35043.1"/>
    <property type="molecule type" value="Genomic_DNA"/>
</dbReference>
<organism evidence="5 7">
    <name type="scientific">Clostridium septicum</name>
    <dbReference type="NCBI Taxonomy" id="1504"/>
    <lineage>
        <taxon>Bacteria</taxon>
        <taxon>Bacillati</taxon>
        <taxon>Bacillota</taxon>
        <taxon>Clostridia</taxon>
        <taxon>Eubacteriales</taxon>
        <taxon>Clostridiaceae</taxon>
        <taxon>Clostridium</taxon>
    </lineage>
</organism>
<accession>A0A9N7JMC3</accession>
<dbReference type="PANTHER" id="PTHR10545:SF29">
    <property type="entry name" value="GH14572P-RELATED"/>
    <property type="match status" value="1"/>
</dbReference>
<sequence length="166" mass="19287">MKYYNTNIENFVLRETSVEDIQIILSLIKDIAEYENMLDQVIATEDSLRESIFENNRAKVLLGELDGKVVGYALYFYNFSTFVGREGLYLEDIFINPKVRGKGLGKEIFKVLGKIAKKNGCKRMEWVCLDWNKPSINFYKSLGAKAMDEWTIYRLTDNEIEKLSRA</sequence>
<evidence type="ECO:0000259" key="4">
    <source>
        <dbReference type="PROSITE" id="PS51186"/>
    </source>
</evidence>
<protein>
    <submittedName>
        <fullName evidence="5 6">N-acetyltransferase</fullName>
    </submittedName>
</protein>
<dbReference type="SUPFAM" id="SSF55729">
    <property type="entry name" value="Acyl-CoA N-acyltransferases (Nat)"/>
    <property type="match status" value="1"/>
</dbReference>
<dbReference type="InterPro" id="IPR016181">
    <property type="entry name" value="Acyl_CoA_acyltransferase"/>
</dbReference>
<evidence type="ECO:0000313" key="6">
    <source>
        <dbReference type="EMBL" id="USS01641.1"/>
    </source>
</evidence>
<dbReference type="Gene3D" id="3.40.630.30">
    <property type="match status" value="1"/>
</dbReference>
<reference evidence="6" key="2">
    <citation type="submission" date="2022-06" db="EMBL/GenBank/DDBJ databases">
        <authorList>
            <person name="Holder M.E."/>
            <person name="Ajami N.J."/>
            <person name="Petrosino J.F."/>
        </authorList>
    </citation>
    <scope>NUCLEOTIDE SEQUENCE</scope>
    <source>
        <strain evidence="6">RMA 8861</strain>
    </source>
</reference>
<dbReference type="PANTHER" id="PTHR10545">
    <property type="entry name" value="DIAMINE N-ACETYLTRANSFERASE"/>
    <property type="match status" value="1"/>
</dbReference>
<reference evidence="5 7" key="1">
    <citation type="submission" date="2017-09" db="EMBL/GenBank/DDBJ databases">
        <authorList>
            <person name="Thomas P."/>
            <person name="Seyboldt C."/>
        </authorList>
    </citation>
    <scope>NUCLEOTIDE SEQUENCE [LARGE SCALE GENOMIC DNA]</scope>
    <source>
        <strain evidence="5 7">DSM 7534</strain>
    </source>
</reference>
<dbReference type="GeneID" id="303561370"/>
<keyword evidence="2" id="KW-0808">Transferase</keyword>
<dbReference type="OrthoDB" id="9792929at2"/>
<dbReference type="KEGG" id="csep:CP523_11810"/>
<dbReference type="FunFam" id="3.40.630.30:FF:000064">
    <property type="entry name" value="GNAT family acetyltransferase"/>
    <property type="match status" value="1"/>
</dbReference>
<dbReference type="PROSITE" id="PS51186">
    <property type="entry name" value="GNAT"/>
    <property type="match status" value="1"/>
</dbReference>
<dbReference type="InterPro" id="IPR051016">
    <property type="entry name" value="Diverse_Substrate_AcTransf"/>
</dbReference>
<evidence type="ECO:0000256" key="2">
    <source>
        <dbReference type="ARBA" id="ARBA00022679"/>
    </source>
</evidence>
<dbReference type="PIRSF" id="PIRSF037663">
    <property type="entry name" value="Acetyltransf_GNAT_prd"/>
    <property type="match status" value="1"/>
</dbReference>
<dbReference type="EMBL" id="CP099799">
    <property type="protein sequence ID" value="USS01641.1"/>
    <property type="molecule type" value="Genomic_DNA"/>
</dbReference>
<name>A0A9N7JMC3_CLOSE</name>
<dbReference type="Pfam" id="PF00583">
    <property type="entry name" value="Acetyltransf_1"/>
    <property type="match status" value="1"/>
</dbReference>
<dbReference type="InterPro" id="IPR017255">
    <property type="entry name" value="AcTrfase_GNAT_prd"/>
</dbReference>
<gene>
    <name evidence="5" type="ORF">CP523_11810</name>
    <name evidence="6" type="ORF">NH397_04185</name>
</gene>
<dbReference type="AlphaFoldDB" id="A0A9N7JMC3"/>
<dbReference type="InterPro" id="IPR000182">
    <property type="entry name" value="GNAT_dom"/>
</dbReference>
<comment type="similarity">
    <text evidence="1">Belongs to the acetyltransferase family.</text>
</comment>
<evidence type="ECO:0000313" key="5">
    <source>
        <dbReference type="EMBL" id="AYE35043.1"/>
    </source>
</evidence>
<evidence type="ECO:0000313" key="8">
    <source>
        <dbReference type="Proteomes" id="UP001055437"/>
    </source>
</evidence>
<feature type="domain" description="N-acetyltransferase" evidence="4">
    <location>
        <begin position="11"/>
        <end position="166"/>
    </location>
</feature>
<dbReference type="GO" id="GO:0008080">
    <property type="term" value="F:N-acetyltransferase activity"/>
    <property type="evidence" value="ECO:0007669"/>
    <property type="project" value="TreeGrafter"/>
</dbReference>